<protein>
    <submittedName>
        <fullName evidence="1">Uncharacterized protein</fullName>
    </submittedName>
</protein>
<reference evidence="1 2" key="1">
    <citation type="submission" date="2024-06" db="EMBL/GenBank/DDBJ databases">
        <title>The Natural Products Discovery Center: Release of the First 8490 Sequenced Strains for Exploring Actinobacteria Biosynthetic Diversity.</title>
        <authorList>
            <person name="Kalkreuter E."/>
            <person name="Kautsar S.A."/>
            <person name="Yang D."/>
            <person name="Bader C.D."/>
            <person name="Teijaro C.N."/>
            <person name="Fluegel L."/>
            <person name="Davis C.M."/>
            <person name="Simpson J.R."/>
            <person name="Lauterbach L."/>
            <person name="Steele A.D."/>
            <person name="Gui C."/>
            <person name="Meng S."/>
            <person name="Li G."/>
            <person name="Viehrig K."/>
            <person name="Ye F."/>
            <person name="Su P."/>
            <person name="Kiefer A.F."/>
            <person name="Nichols A."/>
            <person name="Cepeda A.J."/>
            <person name="Yan W."/>
            <person name="Fan B."/>
            <person name="Jiang Y."/>
            <person name="Adhikari A."/>
            <person name="Zheng C.-J."/>
            <person name="Schuster L."/>
            <person name="Cowan T.M."/>
            <person name="Smanski M.J."/>
            <person name="Chevrette M.G."/>
            <person name="De Carvalho L.P.S."/>
            <person name="Shen B."/>
        </authorList>
    </citation>
    <scope>NUCLEOTIDE SEQUENCE [LARGE SCALE GENOMIC DNA]</scope>
    <source>
        <strain evidence="1 2">NPDC050100</strain>
    </source>
</reference>
<keyword evidence="2" id="KW-1185">Reference proteome</keyword>
<organism evidence="1 2">
    <name type="scientific">Microtetraspora glauca</name>
    <dbReference type="NCBI Taxonomy" id="1996"/>
    <lineage>
        <taxon>Bacteria</taxon>
        <taxon>Bacillati</taxon>
        <taxon>Actinomycetota</taxon>
        <taxon>Actinomycetes</taxon>
        <taxon>Streptosporangiales</taxon>
        <taxon>Streptosporangiaceae</taxon>
        <taxon>Microtetraspora</taxon>
    </lineage>
</organism>
<dbReference type="RefSeq" id="WP_358136867.1">
    <property type="nucleotide sequence ID" value="NZ_JBFALK010000015.1"/>
</dbReference>
<sequence length="47" mass="5051">MTDPLAAHPPRDPDISATTPAMTFLVAEMDVAGESWRPAGLAPLRYL</sequence>
<name>A0ABV3GK98_MICGL</name>
<evidence type="ECO:0000313" key="1">
    <source>
        <dbReference type="EMBL" id="MEV0972069.1"/>
    </source>
</evidence>
<evidence type="ECO:0000313" key="2">
    <source>
        <dbReference type="Proteomes" id="UP001551675"/>
    </source>
</evidence>
<accession>A0ABV3GK98</accession>
<dbReference type="EMBL" id="JBFALK010000015">
    <property type="protein sequence ID" value="MEV0972069.1"/>
    <property type="molecule type" value="Genomic_DNA"/>
</dbReference>
<dbReference type="Proteomes" id="UP001551675">
    <property type="component" value="Unassembled WGS sequence"/>
</dbReference>
<comment type="caution">
    <text evidence="1">The sequence shown here is derived from an EMBL/GenBank/DDBJ whole genome shotgun (WGS) entry which is preliminary data.</text>
</comment>
<proteinExistence type="predicted"/>
<gene>
    <name evidence="1" type="ORF">AB0I59_26010</name>
</gene>